<dbReference type="EMBL" id="NBIM01000002">
    <property type="protein sequence ID" value="OXY81897.1"/>
    <property type="molecule type" value="Genomic_DNA"/>
</dbReference>
<sequence length="161" mass="16972">MAKVISVLVQGVGYHWNGQDILVDDGISAPWPLAGPVLDGVELYNQEGEASGTFTIDFERQDWLLAGESDLGAVLLVDEKGAGLSPLSPLTAQAMRLPPPALSASNDEAAHSAEALTLDDILLSSELPDLFASATITDTAALNSDLIDDVINWLSVYSPPE</sequence>
<dbReference type="RefSeq" id="WP_094200783.1">
    <property type="nucleotide sequence ID" value="NZ_NBIM01000002.1"/>
</dbReference>
<name>A0A233REV4_9GAMM</name>
<dbReference type="AlphaFoldDB" id="A0A233REV4"/>
<dbReference type="OrthoDB" id="5600946at2"/>
<dbReference type="Proteomes" id="UP000242757">
    <property type="component" value="Unassembled WGS sequence"/>
</dbReference>
<gene>
    <name evidence="1" type="ORF">B6S08_10635</name>
</gene>
<keyword evidence="2" id="KW-1185">Reference proteome</keyword>
<organism evidence="1 2">
    <name type="scientific">Oceanimonas doudoroffii</name>
    <dbReference type="NCBI Taxonomy" id="84158"/>
    <lineage>
        <taxon>Bacteria</taxon>
        <taxon>Pseudomonadati</taxon>
        <taxon>Pseudomonadota</taxon>
        <taxon>Gammaproteobacteria</taxon>
        <taxon>Aeromonadales</taxon>
        <taxon>Aeromonadaceae</taxon>
        <taxon>Oceanimonas</taxon>
    </lineage>
</organism>
<comment type="caution">
    <text evidence="1">The sequence shown here is derived from an EMBL/GenBank/DDBJ whole genome shotgun (WGS) entry which is preliminary data.</text>
</comment>
<evidence type="ECO:0000313" key="2">
    <source>
        <dbReference type="Proteomes" id="UP000242757"/>
    </source>
</evidence>
<accession>A0A233REV4</accession>
<protein>
    <submittedName>
        <fullName evidence="1">Uncharacterized protein</fullName>
    </submittedName>
</protein>
<evidence type="ECO:0000313" key="1">
    <source>
        <dbReference type="EMBL" id="OXY81897.1"/>
    </source>
</evidence>
<reference evidence="1 2" key="1">
    <citation type="submission" date="2017-08" db="EMBL/GenBank/DDBJ databases">
        <title>A Genome Sequence of Oceanimonas doudoroffii ATCC 27123T.</title>
        <authorList>
            <person name="Brennan M.A."/>
            <person name="Maclea K.S."/>
            <person name="Mcclelland W.D."/>
            <person name="Trachtenberg A.M."/>
        </authorList>
    </citation>
    <scope>NUCLEOTIDE SEQUENCE [LARGE SCALE GENOMIC DNA]</scope>
    <source>
        <strain evidence="1 2">ATCC 27123</strain>
    </source>
</reference>
<proteinExistence type="predicted"/>